<proteinExistence type="predicted"/>
<comment type="caution">
    <text evidence="2">The sequence shown here is derived from an EMBL/GenBank/DDBJ whole genome shotgun (WGS) entry which is preliminary data.</text>
</comment>
<dbReference type="EMBL" id="BKCJ010023879">
    <property type="protein sequence ID" value="GEV45051.1"/>
    <property type="molecule type" value="Genomic_DNA"/>
</dbReference>
<feature type="region of interest" description="Disordered" evidence="1">
    <location>
        <begin position="104"/>
        <end position="162"/>
    </location>
</feature>
<dbReference type="AlphaFoldDB" id="A0A699GNS9"/>
<name>A0A699GNS9_TANCI</name>
<reference evidence="2" key="1">
    <citation type="journal article" date="2019" name="Sci. Rep.">
        <title>Draft genome of Tanacetum cinerariifolium, the natural source of mosquito coil.</title>
        <authorList>
            <person name="Yamashiro T."/>
            <person name="Shiraishi A."/>
            <person name="Satake H."/>
            <person name="Nakayama K."/>
        </authorList>
    </citation>
    <scope>NUCLEOTIDE SEQUENCE</scope>
</reference>
<evidence type="ECO:0000256" key="1">
    <source>
        <dbReference type="SAM" id="MobiDB-lite"/>
    </source>
</evidence>
<accession>A0A699GNS9</accession>
<feature type="compositionally biased region" description="Basic and acidic residues" evidence="1">
    <location>
        <begin position="128"/>
        <end position="142"/>
    </location>
</feature>
<evidence type="ECO:0000313" key="2">
    <source>
        <dbReference type="EMBL" id="GEV45051.1"/>
    </source>
</evidence>
<gene>
    <name evidence="2" type="ORF">Tci_117028</name>
</gene>
<protein>
    <submittedName>
        <fullName evidence="2">Uncharacterized protein</fullName>
    </submittedName>
</protein>
<sequence>MVDDLLSTRIGYATRTDLESYTKDLEMKAQDEGKLYIDVVEKSVKDTIKDDIKSLLPQILPKREVNHTRLLLNTKNSIKDWSNLTILTKISSRHMEMYTLKRDCNDKDKDEDPSAGSDRGLKKRKMRKDVEQPKGSKSKEYKTSSSKGTMSQPKSSGKPPHKWITNIAKTRQPPRMFDELLSIPIDLSAYVMHNLKIDNLTQEILVGLAFNLLKGTCNSFMELEYHFEDCYKVVANPLDWKNPEGHEYLFELSKPLFFIEAQDSQVVLVDYFFNNDLEYLKGESSRRKYTTSTTKTEAANYDNIDGIEDMVPAESKHDVFSKKRISAVTHVKVMKWYGYGYLEEIIVRKEDQTLHKFREGDLPRLNLRDIDDLMLLLVQKKLSNLEQDVIFNLNEAFRISDIPKLTPYTAYKNPHDIIYQDKFKRNRLMRSDELYKFCDGTLTSVRLVLHDIANNLRMDYLLKRRWSNLDRKRSRIMIKVIDQQLFERRLMRNLEKFIGGREYKNDFRLLERTK</sequence>
<organism evidence="2">
    <name type="scientific">Tanacetum cinerariifolium</name>
    <name type="common">Dalmatian daisy</name>
    <name type="synonym">Chrysanthemum cinerariifolium</name>
    <dbReference type="NCBI Taxonomy" id="118510"/>
    <lineage>
        <taxon>Eukaryota</taxon>
        <taxon>Viridiplantae</taxon>
        <taxon>Streptophyta</taxon>
        <taxon>Embryophyta</taxon>
        <taxon>Tracheophyta</taxon>
        <taxon>Spermatophyta</taxon>
        <taxon>Magnoliopsida</taxon>
        <taxon>eudicotyledons</taxon>
        <taxon>Gunneridae</taxon>
        <taxon>Pentapetalae</taxon>
        <taxon>asterids</taxon>
        <taxon>campanulids</taxon>
        <taxon>Asterales</taxon>
        <taxon>Asteraceae</taxon>
        <taxon>Asteroideae</taxon>
        <taxon>Anthemideae</taxon>
        <taxon>Anthemidinae</taxon>
        <taxon>Tanacetum</taxon>
    </lineage>
</organism>